<sequence>MTVLLELKQKIKSFYSEHDVLLLSILKFLLGFLLFQGINTSLGFMKPLDNIFVVLILAIICAVLPINAMTVLACVMIITHCYAISVEVAGFAGLLILLLLMLFLRFTSQDNLALVLTPVAFTFKIPVAVPIGSGLLRGPACAIPACCGVVLYSFMQVVQEKSAVLQGKETETIQKLQLLLDGLMKNREMWITIVAFIIVLTTVYLISRCSFDYSWRVANASGAVIYIVIMVLGGMFLSVDVDIMGVILAAVFSVLIGLVIEFAVLGVDYSRSEHTQFEDDEYVYYVKAVPKSIVAQKEKSIKKISSEFEKKDAAEQKEATPVEQVSEENFDFEKQLEESLKDL</sequence>
<name>A0A6N2RRM8_BLAHA</name>
<reference evidence="2" key="1">
    <citation type="submission" date="2019-11" db="EMBL/GenBank/DDBJ databases">
        <authorList>
            <person name="Feng L."/>
        </authorList>
    </citation>
    <scope>NUCLEOTIDE SEQUENCE</scope>
    <source>
        <strain evidence="2">BhanseniiLFYP23</strain>
    </source>
</reference>
<keyword evidence="1" id="KW-0472">Membrane</keyword>
<feature type="transmembrane region" description="Helical" evidence="1">
    <location>
        <begin position="51"/>
        <end position="78"/>
    </location>
</feature>
<gene>
    <name evidence="2" type="ORF">BHLFYP23_01772</name>
</gene>
<evidence type="ECO:0000313" key="2">
    <source>
        <dbReference type="EMBL" id="VYS84073.1"/>
    </source>
</evidence>
<keyword evidence="1" id="KW-0812">Transmembrane</keyword>
<protein>
    <submittedName>
        <fullName evidence="2">Uncharacterized protein</fullName>
    </submittedName>
</protein>
<feature type="transmembrane region" description="Helical" evidence="1">
    <location>
        <begin position="84"/>
        <end position="104"/>
    </location>
</feature>
<feature type="transmembrane region" description="Helical" evidence="1">
    <location>
        <begin position="243"/>
        <end position="267"/>
    </location>
</feature>
<dbReference type="RefSeq" id="WP_009247599.1">
    <property type="nucleotide sequence ID" value="NZ_CACRSY010000006.1"/>
</dbReference>
<feature type="transmembrane region" description="Helical" evidence="1">
    <location>
        <begin position="189"/>
        <end position="206"/>
    </location>
</feature>
<proteinExistence type="predicted"/>
<evidence type="ECO:0000256" key="1">
    <source>
        <dbReference type="SAM" id="Phobius"/>
    </source>
</evidence>
<dbReference type="AlphaFoldDB" id="A0A6N2RRM8"/>
<dbReference type="EMBL" id="CACRSY010000006">
    <property type="protein sequence ID" value="VYS84073.1"/>
    <property type="molecule type" value="Genomic_DNA"/>
</dbReference>
<organism evidence="2">
    <name type="scientific">Blautia hansenii</name>
    <name type="common">Ruminococcus hansenii</name>
    <dbReference type="NCBI Taxonomy" id="1322"/>
    <lineage>
        <taxon>Bacteria</taxon>
        <taxon>Bacillati</taxon>
        <taxon>Bacillota</taxon>
        <taxon>Clostridia</taxon>
        <taxon>Lachnospirales</taxon>
        <taxon>Lachnospiraceae</taxon>
        <taxon>Blautia</taxon>
    </lineage>
</organism>
<feature type="transmembrane region" description="Helical" evidence="1">
    <location>
        <begin position="218"/>
        <end position="237"/>
    </location>
</feature>
<feature type="transmembrane region" description="Helical" evidence="1">
    <location>
        <begin position="111"/>
        <end position="129"/>
    </location>
</feature>
<feature type="transmembrane region" description="Helical" evidence="1">
    <location>
        <begin position="20"/>
        <end position="39"/>
    </location>
</feature>
<keyword evidence="1" id="KW-1133">Transmembrane helix</keyword>
<accession>A0A6N2RRM8</accession>